<dbReference type="Proteomes" id="UP001161757">
    <property type="component" value="Unassembled WGS sequence"/>
</dbReference>
<accession>A0AAN6F1D6</accession>
<sequence length="183" mass="20727">MLLGEKPKTVVGMNWDYLAWDYTPRYGHSLPCSQQRMIHQPHPKKIRDSEDRLYGFPKGDIRVDLASERTLAAAIVIIPLTNGLVWLRAEESDHLPLKIAPLFSVRASWQFTHGDLSFSKDQTVLPETGRCCRSSNFAKFMWQGGRKRAQWHLALPLPAQAQTVRPPLVPGLHIGTTKRAHPS</sequence>
<organism evidence="1 2">
    <name type="scientific">Exophiala dermatitidis</name>
    <name type="common">Black yeast-like fungus</name>
    <name type="synonym">Wangiella dermatitidis</name>
    <dbReference type="NCBI Taxonomy" id="5970"/>
    <lineage>
        <taxon>Eukaryota</taxon>
        <taxon>Fungi</taxon>
        <taxon>Dikarya</taxon>
        <taxon>Ascomycota</taxon>
        <taxon>Pezizomycotina</taxon>
        <taxon>Eurotiomycetes</taxon>
        <taxon>Chaetothyriomycetidae</taxon>
        <taxon>Chaetothyriales</taxon>
        <taxon>Herpotrichiellaceae</taxon>
        <taxon>Exophiala</taxon>
    </lineage>
</organism>
<comment type="caution">
    <text evidence="1">The sequence shown here is derived from an EMBL/GenBank/DDBJ whole genome shotgun (WGS) entry which is preliminary data.</text>
</comment>
<reference evidence="1" key="1">
    <citation type="submission" date="2023-01" db="EMBL/GenBank/DDBJ databases">
        <title>Exophiala dermititidis isolated from Cystic Fibrosis Patient.</title>
        <authorList>
            <person name="Kurbessoian T."/>
            <person name="Crocker A."/>
            <person name="Murante D."/>
            <person name="Hogan D.A."/>
            <person name="Stajich J.E."/>
        </authorList>
    </citation>
    <scope>NUCLEOTIDE SEQUENCE</scope>
    <source>
        <strain evidence="1">Ex8</strain>
    </source>
</reference>
<dbReference type="AlphaFoldDB" id="A0AAN6F1D6"/>
<protein>
    <submittedName>
        <fullName evidence="1">Uncharacterized protein</fullName>
    </submittedName>
</protein>
<gene>
    <name evidence="1" type="ORF">HRR80_000437</name>
</gene>
<evidence type="ECO:0000313" key="2">
    <source>
        <dbReference type="Proteomes" id="UP001161757"/>
    </source>
</evidence>
<name>A0AAN6F1D6_EXODE</name>
<dbReference type="EMBL" id="JAJGCB010000001">
    <property type="protein sequence ID" value="KAJ8995676.1"/>
    <property type="molecule type" value="Genomic_DNA"/>
</dbReference>
<evidence type="ECO:0000313" key="1">
    <source>
        <dbReference type="EMBL" id="KAJ8995676.1"/>
    </source>
</evidence>
<proteinExistence type="predicted"/>